<reference evidence="1" key="1">
    <citation type="journal article" date="2022" name="Int. J. Syst. Evol. Microbiol.">
        <title>Apilactobacillus apisilvae sp. nov., Nicolia spurrieriana gen. nov. sp. nov., Bombilactobacillus folatiphilus sp. nov. and Bombilactobacillus thymidiniphilus sp. nov., four new lactic acid bacterial isolates from stingless bees Tetragonula carbonaria and Austroplebeia australis.</title>
        <authorList>
            <person name="Oliphant S.A."/>
            <person name="Watson-Haigh N.S."/>
            <person name="Sumby K.M."/>
            <person name="Gardner J."/>
            <person name="Groom S."/>
            <person name="Jiranek V."/>
        </authorList>
    </citation>
    <scope>NUCLEOTIDE SEQUENCE</scope>
    <source>
        <strain evidence="1">SGEP1_A5</strain>
    </source>
</reference>
<geneLocation type="plasmid" evidence="1 2">
    <name>p1unnamed</name>
</geneLocation>
<sequence length="72" mass="8682">MKKIKIEKTNFEYNEDDMTCFFDNGNKRAAFIRGDEIQLIIDLVDHEVVFHPDVRVNIYEIDDNSYRIESFY</sequence>
<dbReference type="RefSeq" id="WP_260116034.1">
    <property type="nucleotide sequence ID" value="NZ_CP093360.1"/>
</dbReference>
<organism evidence="1 2">
    <name type="scientific">Nicoliella spurrieriana</name>
    <dbReference type="NCBI Taxonomy" id="2925830"/>
    <lineage>
        <taxon>Bacteria</taxon>
        <taxon>Bacillati</taxon>
        <taxon>Bacillota</taxon>
        <taxon>Bacilli</taxon>
        <taxon>Lactobacillales</taxon>
        <taxon>Lactobacillaceae</taxon>
        <taxon>Nicoliella</taxon>
    </lineage>
</organism>
<accession>A0A976RQV9</accession>
<dbReference type="KEGG" id="lbe:MOO44_00875"/>
<dbReference type="AlphaFoldDB" id="A0A976RQV9"/>
<keyword evidence="2" id="KW-1185">Reference proteome</keyword>
<evidence type="ECO:0000313" key="1">
    <source>
        <dbReference type="EMBL" id="UQS86225.1"/>
    </source>
</evidence>
<name>A0A976RQV9_9LACO</name>
<dbReference type="EMBL" id="CP093360">
    <property type="protein sequence ID" value="UQS86225.1"/>
    <property type="molecule type" value="Genomic_DNA"/>
</dbReference>
<protein>
    <submittedName>
        <fullName evidence="1">Uncharacterized protein</fullName>
    </submittedName>
</protein>
<gene>
    <name evidence="1" type="ORF">MOO44_00875</name>
</gene>
<proteinExistence type="predicted"/>
<dbReference type="Proteomes" id="UP000831181">
    <property type="component" value="Plasmid p1unnamed"/>
</dbReference>
<evidence type="ECO:0000313" key="2">
    <source>
        <dbReference type="Proteomes" id="UP000831181"/>
    </source>
</evidence>
<keyword evidence="1" id="KW-0614">Plasmid</keyword>